<reference evidence="3 4" key="1">
    <citation type="submission" date="2018-01" db="EMBL/GenBank/DDBJ databases">
        <title>A novel member of the phylum Bacteroidetes isolated from glacier ice.</title>
        <authorList>
            <person name="Liu Q."/>
            <person name="Xin Y.-H."/>
        </authorList>
    </citation>
    <scope>NUCLEOTIDE SEQUENCE [LARGE SCALE GENOMIC DNA]</scope>
    <source>
        <strain evidence="3 4">RB1R16</strain>
    </source>
</reference>
<evidence type="ECO:0000256" key="1">
    <source>
        <dbReference type="SAM" id="Phobius"/>
    </source>
</evidence>
<keyword evidence="1" id="KW-1133">Transmembrane helix</keyword>
<gene>
    <name evidence="3" type="ORF">CJD36_015620</name>
</gene>
<proteinExistence type="predicted"/>
<feature type="domain" description="Penicillin-binding protein transpeptidase" evidence="2">
    <location>
        <begin position="81"/>
        <end position="256"/>
    </location>
</feature>
<accession>A0A2S7STP7</accession>
<keyword evidence="1" id="KW-0472">Membrane</keyword>
<evidence type="ECO:0000313" key="4">
    <source>
        <dbReference type="Proteomes" id="UP000239872"/>
    </source>
</evidence>
<dbReference type="InterPro" id="IPR001460">
    <property type="entry name" value="PCN-bd_Tpept"/>
</dbReference>
<keyword evidence="1" id="KW-0812">Transmembrane</keyword>
<dbReference type="AlphaFoldDB" id="A0A2S7STP7"/>
<keyword evidence="4" id="KW-1185">Reference proteome</keyword>
<dbReference type="Pfam" id="PF00905">
    <property type="entry name" value="Transpeptidase"/>
    <property type="match status" value="1"/>
</dbReference>
<dbReference type="RefSeq" id="WP_105040132.1">
    <property type="nucleotide sequence ID" value="NZ_PPSL01000004.1"/>
</dbReference>
<dbReference type="GO" id="GO:0008658">
    <property type="term" value="F:penicillin binding"/>
    <property type="evidence" value="ECO:0007669"/>
    <property type="project" value="InterPro"/>
</dbReference>
<dbReference type="OrthoDB" id="9762883at2"/>
<organism evidence="3 4">
    <name type="scientific">Flavipsychrobacter stenotrophus</name>
    <dbReference type="NCBI Taxonomy" id="2077091"/>
    <lineage>
        <taxon>Bacteria</taxon>
        <taxon>Pseudomonadati</taxon>
        <taxon>Bacteroidota</taxon>
        <taxon>Chitinophagia</taxon>
        <taxon>Chitinophagales</taxon>
        <taxon>Chitinophagaceae</taxon>
        <taxon>Flavipsychrobacter</taxon>
    </lineage>
</organism>
<sequence length="314" mass="36845">MAIAETYIPALKKIKTPAFFLYLCGSISIYMRISVLSFCLIAIFISSCKDVRITEHKDWGKYFENKGIKNACFILRDNNHESVHYYNRARCLERFLPASTFKIFNSMVALETAVAADDQLVIKWDSVVRRPEWDKDMNMREAFKVSCVPYYQEIARRVGPKRMQHFLDTMKYGNMQMGGQIDNFWLNNTLKISADEEMGLLKRMYFAELPMSERTQRIVKTMMLQEATPAYNLYYKTGTGEVNGKTTYWIVGFVEKIVKVKELEGSMNKSDFRNYPYFFAQNFDMPSSDTSKDWMQTRKDIMKDILRDYDVLPK</sequence>
<feature type="transmembrane region" description="Helical" evidence="1">
    <location>
        <begin position="20"/>
        <end position="45"/>
    </location>
</feature>
<evidence type="ECO:0000259" key="2">
    <source>
        <dbReference type="Pfam" id="PF00905"/>
    </source>
</evidence>
<dbReference type="SUPFAM" id="SSF56601">
    <property type="entry name" value="beta-lactamase/transpeptidase-like"/>
    <property type="match status" value="1"/>
</dbReference>
<dbReference type="Proteomes" id="UP000239872">
    <property type="component" value="Unassembled WGS sequence"/>
</dbReference>
<dbReference type="InterPro" id="IPR012338">
    <property type="entry name" value="Beta-lactam/transpept-like"/>
</dbReference>
<comment type="caution">
    <text evidence="3">The sequence shown here is derived from an EMBL/GenBank/DDBJ whole genome shotgun (WGS) entry which is preliminary data.</text>
</comment>
<dbReference type="EMBL" id="PPSL01000004">
    <property type="protein sequence ID" value="PQJ10124.1"/>
    <property type="molecule type" value="Genomic_DNA"/>
</dbReference>
<evidence type="ECO:0000313" key="3">
    <source>
        <dbReference type="EMBL" id="PQJ10124.1"/>
    </source>
</evidence>
<dbReference type="Gene3D" id="3.40.710.10">
    <property type="entry name" value="DD-peptidase/beta-lactamase superfamily"/>
    <property type="match status" value="1"/>
</dbReference>
<name>A0A2S7STP7_9BACT</name>
<protein>
    <submittedName>
        <fullName evidence="3">Class D beta-lactamase</fullName>
    </submittedName>
</protein>